<dbReference type="EnsemblPlants" id="AET2Gv21228800.6">
    <property type="protein sequence ID" value="AET2Gv21228800.6"/>
    <property type="gene ID" value="AET2Gv21228800"/>
</dbReference>
<name>A0A453DFX7_AEGTS</name>
<reference evidence="3" key="1">
    <citation type="journal article" date="2014" name="Science">
        <title>Ancient hybridizations among the ancestral genomes of bread wheat.</title>
        <authorList>
            <consortium name="International Wheat Genome Sequencing Consortium,"/>
            <person name="Marcussen T."/>
            <person name="Sandve S.R."/>
            <person name="Heier L."/>
            <person name="Spannagl M."/>
            <person name="Pfeifer M."/>
            <person name="Jakobsen K.S."/>
            <person name="Wulff B.B."/>
            <person name="Steuernagel B."/>
            <person name="Mayer K.F."/>
            <person name="Olsen O.A."/>
        </authorList>
    </citation>
    <scope>NUCLEOTIDE SEQUENCE [LARGE SCALE GENOMIC DNA]</scope>
    <source>
        <strain evidence="3">cv. AL8/78</strain>
    </source>
</reference>
<reference evidence="3" key="2">
    <citation type="journal article" date="2017" name="Nat. Plants">
        <title>The Aegilops tauschii genome reveals multiple impacts of transposons.</title>
        <authorList>
            <person name="Zhao G."/>
            <person name="Zou C."/>
            <person name="Li K."/>
            <person name="Wang K."/>
            <person name="Li T."/>
            <person name="Gao L."/>
            <person name="Zhang X."/>
            <person name="Wang H."/>
            <person name="Yang Z."/>
            <person name="Liu X."/>
            <person name="Jiang W."/>
            <person name="Mao L."/>
            <person name="Kong X."/>
            <person name="Jiao Y."/>
            <person name="Jia J."/>
        </authorList>
    </citation>
    <scope>NUCLEOTIDE SEQUENCE [LARGE SCALE GENOMIC DNA]</scope>
    <source>
        <strain evidence="3">cv. AL8/78</strain>
    </source>
</reference>
<evidence type="ECO:0000313" key="2">
    <source>
        <dbReference type="EnsemblPlants" id="AET2Gv21228800.6"/>
    </source>
</evidence>
<dbReference type="InterPro" id="IPR000477">
    <property type="entry name" value="RT_dom"/>
</dbReference>
<accession>A0A453DFX7</accession>
<dbReference type="Gramene" id="AET2Gv21228800.6">
    <property type="protein sequence ID" value="AET2Gv21228800.6"/>
    <property type="gene ID" value="AET2Gv21228800"/>
</dbReference>
<dbReference type="Pfam" id="PF00078">
    <property type="entry name" value="RVT_1"/>
    <property type="match status" value="1"/>
</dbReference>
<dbReference type="PANTHER" id="PTHR33116">
    <property type="entry name" value="REVERSE TRANSCRIPTASE ZINC-BINDING DOMAIN-CONTAINING PROTEIN-RELATED-RELATED"/>
    <property type="match status" value="1"/>
</dbReference>
<proteinExistence type="predicted"/>
<reference evidence="2" key="3">
    <citation type="journal article" date="2017" name="Nature">
        <title>Genome sequence of the progenitor of the wheat D genome Aegilops tauschii.</title>
        <authorList>
            <person name="Luo M.C."/>
            <person name="Gu Y.Q."/>
            <person name="Puiu D."/>
            <person name="Wang H."/>
            <person name="Twardziok S.O."/>
            <person name="Deal K.R."/>
            <person name="Huo N."/>
            <person name="Zhu T."/>
            <person name="Wang L."/>
            <person name="Wang Y."/>
            <person name="McGuire P.E."/>
            <person name="Liu S."/>
            <person name="Long H."/>
            <person name="Ramasamy R.K."/>
            <person name="Rodriguez J.C."/>
            <person name="Van S.L."/>
            <person name="Yuan L."/>
            <person name="Wang Z."/>
            <person name="Xia Z."/>
            <person name="Xiao L."/>
            <person name="Anderson O.D."/>
            <person name="Ouyang S."/>
            <person name="Liang Y."/>
            <person name="Zimin A.V."/>
            <person name="Pertea G."/>
            <person name="Qi P."/>
            <person name="Bennetzen J.L."/>
            <person name="Dai X."/>
            <person name="Dawson M.W."/>
            <person name="Muller H.G."/>
            <person name="Kugler K."/>
            <person name="Rivarola-Duarte L."/>
            <person name="Spannagl M."/>
            <person name="Mayer K.F.X."/>
            <person name="Lu F.H."/>
            <person name="Bevan M.W."/>
            <person name="Leroy P."/>
            <person name="Li P."/>
            <person name="You F.M."/>
            <person name="Sun Q."/>
            <person name="Liu Z."/>
            <person name="Lyons E."/>
            <person name="Wicker T."/>
            <person name="Salzberg S.L."/>
            <person name="Devos K.M."/>
            <person name="Dvorak J."/>
        </authorList>
    </citation>
    <scope>NUCLEOTIDE SEQUENCE [LARGE SCALE GENOMIC DNA]</scope>
    <source>
        <strain evidence="2">cv. AL8/78</strain>
    </source>
</reference>
<protein>
    <recommendedName>
        <fullName evidence="1">Reverse transcriptase domain-containing protein</fullName>
    </recommendedName>
</protein>
<evidence type="ECO:0000313" key="3">
    <source>
        <dbReference type="Proteomes" id="UP000015105"/>
    </source>
</evidence>
<sequence>MINREFLMDMMKRRGFSNKWMGKVESLIFKGSVGVRVNDSNSEFFVPSKGARQGDPFSALLFNLVADVFTRILIKASINNKVEGLFPVTNPVGIISMQYADDTLLFLAKNLSFAKNLKWLLSCFEQLSGMRINFHKCDLVPINIDREEANLFAQVLGCKLGDFPIKHLGAPLHYNKLRKEDLQPTVDKIIKKGAGWRGRLLSSGKRLTLVQSCLSRIPCYLMGIIKFPKWATNMINSQLAHYFWDDYEGHHKYHLAAWGNIALKKQYGGLGIPDIGDMNLSLLASWAKRYLNDDGKIWKQIIDAKYKTCKPNSFACPDIGASPLWKGILWAIKAAKIGFSWKVGNGKSIRFWEDRWTGNSTLATSFWELYNIANTTNVSISEVWDGVTLKINFRRCFSPDMLAAWNELFSVVKDLSLNDCDDTIIWDLEPKGYTLLNLIIIL</sequence>
<reference evidence="2" key="5">
    <citation type="journal article" date="2021" name="G3 (Bethesda)">
        <title>Aegilops tauschii genome assembly Aet v5.0 features greater sequence contiguity and improved annotation.</title>
        <authorList>
            <person name="Wang L."/>
            <person name="Zhu T."/>
            <person name="Rodriguez J.C."/>
            <person name="Deal K.R."/>
            <person name="Dubcovsky J."/>
            <person name="McGuire P.E."/>
            <person name="Lux T."/>
            <person name="Spannagl M."/>
            <person name="Mayer K.F.X."/>
            <person name="Baldrich P."/>
            <person name="Meyers B.C."/>
            <person name="Huo N."/>
            <person name="Gu Y.Q."/>
            <person name="Zhou H."/>
            <person name="Devos K.M."/>
            <person name="Bennetzen J.L."/>
            <person name="Unver T."/>
            <person name="Budak H."/>
            <person name="Gulick P.J."/>
            <person name="Galiba G."/>
            <person name="Kalapos B."/>
            <person name="Nelson D.R."/>
            <person name="Li P."/>
            <person name="You F.M."/>
            <person name="Luo M.C."/>
            <person name="Dvorak J."/>
        </authorList>
    </citation>
    <scope>NUCLEOTIDE SEQUENCE [LARGE SCALE GENOMIC DNA]</scope>
    <source>
        <strain evidence="2">cv. AL8/78</strain>
    </source>
</reference>
<reference evidence="2" key="4">
    <citation type="submission" date="2019-03" db="UniProtKB">
        <authorList>
            <consortium name="EnsemblPlants"/>
        </authorList>
    </citation>
    <scope>IDENTIFICATION</scope>
</reference>
<dbReference type="AlphaFoldDB" id="A0A453DFX7"/>
<feature type="domain" description="Reverse transcriptase" evidence="1">
    <location>
        <begin position="1"/>
        <end position="172"/>
    </location>
</feature>
<dbReference type="PROSITE" id="PS50878">
    <property type="entry name" value="RT_POL"/>
    <property type="match status" value="1"/>
</dbReference>
<evidence type="ECO:0000259" key="1">
    <source>
        <dbReference type="PROSITE" id="PS50878"/>
    </source>
</evidence>
<organism evidence="2 3">
    <name type="scientific">Aegilops tauschii subsp. strangulata</name>
    <name type="common">Goatgrass</name>
    <dbReference type="NCBI Taxonomy" id="200361"/>
    <lineage>
        <taxon>Eukaryota</taxon>
        <taxon>Viridiplantae</taxon>
        <taxon>Streptophyta</taxon>
        <taxon>Embryophyta</taxon>
        <taxon>Tracheophyta</taxon>
        <taxon>Spermatophyta</taxon>
        <taxon>Magnoliopsida</taxon>
        <taxon>Liliopsida</taxon>
        <taxon>Poales</taxon>
        <taxon>Poaceae</taxon>
        <taxon>BOP clade</taxon>
        <taxon>Pooideae</taxon>
        <taxon>Triticodae</taxon>
        <taxon>Triticeae</taxon>
        <taxon>Triticinae</taxon>
        <taxon>Aegilops</taxon>
    </lineage>
</organism>
<dbReference type="STRING" id="200361.A0A453DFX7"/>
<dbReference type="SUPFAM" id="SSF56672">
    <property type="entry name" value="DNA/RNA polymerases"/>
    <property type="match status" value="1"/>
</dbReference>
<keyword evidence="3" id="KW-1185">Reference proteome</keyword>
<dbReference type="PANTHER" id="PTHR33116:SF87">
    <property type="entry name" value="OS01G0158850 PROTEIN"/>
    <property type="match status" value="1"/>
</dbReference>
<dbReference type="InterPro" id="IPR043502">
    <property type="entry name" value="DNA/RNA_pol_sf"/>
</dbReference>
<dbReference type="Proteomes" id="UP000015105">
    <property type="component" value="Chromosome 2D"/>
</dbReference>